<dbReference type="Pfam" id="PF00082">
    <property type="entry name" value="Peptidase_S8"/>
    <property type="match status" value="1"/>
</dbReference>
<dbReference type="PANTHER" id="PTHR43806:SF11">
    <property type="entry name" value="CEREVISIN-RELATED"/>
    <property type="match status" value="1"/>
</dbReference>
<keyword evidence="4 5" id="KW-0720">Serine protease</keyword>
<dbReference type="InterPro" id="IPR023827">
    <property type="entry name" value="Peptidase_S8_Asp-AS"/>
</dbReference>
<feature type="active site" description="Charge relay system" evidence="5">
    <location>
        <position position="156"/>
    </location>
</feature>
<gene>
    <name evidence="9" type="ORF">FSW04_22010</name>
</gene>
<dbReference type="EMBL" id="CP042430">
    <property type="protein sequence ID" value="QEC49977.1"/>
    <property type="molecule type" value="Genomic_DNA"/>
</dbReference>
<evidence type="ECO:0000313" key="9">
    <source>
        <dbReference type="EMBL" id="QEC49977.1"/>
    </source>
</evidence>
<keyword evidence="2 5" id="KW-0645">Protease</keyword>
<dbReference type="InterPro" id="IPR000209">
    <property type="entry name" value="Peptidase_S8/S53_dom"/>
</dbReference>
<comment type="similarity">
    <text evidence="1 5 6">Belongs to the peptidase S8 family.</text>
</comment>
<dbReference type="AlphaFoldDB" id="A0A5B8UAC0"/>
<dbReference type="PANTHER" id="PTHR43806">
    <property type="entry name" value="PEPTIDASE S8"/>
    <property type="match status" value="1"/>
</dbReference>
<feature type="signal peptide" evidence="7">
    <location>
        <begin position="1"/>
        <end position="23"/>
    </location>
</feature>
<organism evidence="9 10">
    <name type="scientific">Baekduia soli</name>
    <dbReference type="NCBI Taxonomy" id="496014"/>
    <lineage>
        <taxon>Bacteria</taxon>
        <taxon>Bacillati</taxon>
        <taxon>Actinomycetota</taxon>
        <taxon>Thermoleophilia</taxon>
        <taxon>Solirubrobacterales</taxon>
        <taxon>Baekduiaceae</taxon>
        <taxon>Baekduia</taxon>
    </lineage>
</organism>
<dbReference type="PRINTS" id="PR00723">
    <property type="entry name" value="SUBTILISIN"/>
</dbReference>
<dbReference type="KEGG" id="bsol:FSW04_22010"/>
<keyword evidence="10" id="KW-1185">Reference proteome</keyword>
<accession>A0A5B8UAC0</accession>
<evidence type="ECO:0000256" key="4">
    <source>
        <dbReference type="ARBA" id="ARBA00022825"/>
    </source>
</evidence>
<dbReference type="InterPro" id="IPR022398">
    <property type="entry name" value="Peptidase_S8_His-AS"/>
</dbReference>
<dbReference type="GO" id="GO:0004252">
    <property type="term" value="F:serine-type endopeptidase activity"/>
    <property type="evidence" value="ECO:0007669"/>
    <property type="project" value="UniProtKB-UniRule"/>
</dbReference>
<dbReference type="PROSITE" id="PS00138">
    <property type="entry name" value="SUBTILASE_SER"/>
    <property type="match status" value="1"/>
</dbReference>
<proteinExistence type="inferred from homology"/>
<dbReference type="InterPro" id="IPR023828">
    <property type="entry name" value="Peptidase_S8_Ser-AS"/>
</dbReference>
<evidence type="ECO:0000256" key="7">
    <source>
        <dbReference type="SAM" id="SignalP"/>
    </source>
</evidence>
<keyword evidence="3 5" id="KW-0378">Hydrolase</keyword>
<name>A0A5B8UAC0_9ACTN</name>
<dbReference type="PROSITE" id="PS51892">
    <property type="entry name" value="SUBTILASE"/>
    <property type="match status" value="1"/>
</dbReference>
<dbReference type="InterPro" id="IPR036852">
    <property type="entry name" value="Peptidase_S8/S53_dom_sf"/>
</dbReference>
<dbReference type="RefSeq" id="WP_146922342.1">
    <property type="nucleotide sequence ID" value="NZ_CP042430.1"/>
</dbReference>
<evidence type="ECO:0000256" key="5">
    <source>
        <dbReference type="PROSITE-ProRule" id="PRU01240"/>
    </source>
</evidence>
<reference evidence="9 10" key="1">
    <citation type="journal article" date="2018" name="J. Microbiol.">
        <title>Baekduia soli gen. nov., sp. nov., a novel bacterium isolated from the soil of Baekdu Mountain and proposal of a novel family name, Baekduiaceae fam. nov.</title>
        <authorList>
            <person name="An D.S."/>
            <person name="Siddiqi M.Z."/>
            <person name="Kim K.H."/>
            <person name="Yu H.S."/>
            <person name="Im W.T."/>
        </authorList>
    </citation>
    <scope>NUCLEOTIDE SEQUENCE [LARGE SCALE GENOMIC DNA]</scope>
    <source>
        <strain evidence="9 10">BR7-21</strain>
    </source>
</reference>
<dbReference type="OrthoDB" id="9798386at2"/>
<dbReference type="PROSITE" id="PS00137">
    <property type="entry name" value="SUBTILASE_HIS"/>
    <property type="match status" value="1"/>
</dbReference>
<dbReference type="Proteomes" id="UP000321805">
    <property type="component" value="Chromosome"/>
</dbReference>
<evidence type="ECO:0000256" key="2">
    <source>
        <dbReference type="ARBA" id="ARBA00022670"/>
    </source>
</evidence>
<sequence length="553" mass="56649">MRGPVVCAVVLAGLTVAPGAAVAAPAPTPPTGRLLVTLRPPAHGTAQAAAARAVAARAGARPAGLSVPQLRLVGVRARHGASLRALARRLRADPAVASVRAERRFTLRYVPDDPALTDPEPRAEPGTVVEWWAARESLPSAWDVTRGDGARVAVIDTGVDATHPDLAARIVATADFDADSADGPATVDEVGHGTHVASLACATSGNGIGLAGAGGNCDLLIAKSDLTEGSVAEALVWAADNGAQSIVMSFGTDGRVPASDAVVQALRYAAAHGSVLVAAAADDPVTEQGDPANVLQPTGTGPDITQNLGLSVTAATAADARASFAGRGGQISMAAYGTYGGSGPNGLLGAFPAQTTALERGGPTSDQPPCHCRTTFDGDPRYAYLPGTSMAAPQVAAVAALMRAVNPALPPADVVRLLKQTAHRPSAVGWTGDLGWGILDAGAAMAAARAIDRTAPTSSLQRPVVRGRSIRLRWRGEDDTLPGVASTGIDHFEVWRSAGGRPARRIATTRARSMQLRGMRGQRYGFFTIAVDRAGNREAPPVRADASVRIARR</sequence>
<evidence type="ECO:0000313" key="10">
    <source>
        <dbReference type="Proteomes" id="UP000321805"/>
    </source>
</evidence>
<evidence type="ECO:0000256" key="6">
    <source>
        <dbReference type="RuleBase" id="RU003355"/>
    </source>
</evidence>
<dbReference type="Gene3D" id="3.40.50.200">
    <property type="entry name" value="Peptidase S8/S53 domain"/>
    <property type="match status" value="1"/>
</dbReference>
<dbReference type="PROSITE" id="PS00136">
    <property type="entry name" value="SUBTILASE_ASP"/>
    <property type="match status" value="1"/>
</dbReference>
<feature type="chain" id="PRO_5023122671" evidence="7">
    <location>
        <begin position="24"/>
        <end position="553"/>
    </location>
</feature>
<feature type="active site" description="Charge relay system" evidence="5">
    <location>
        <position position="192"/>
    </location>
</feature>
<dbReference type="InterPro" id="IPR050131">
    <property type="entry name" value="Peptidase_S8_subtilisin-like"/>
</dbReference>
<dbReference type="SUPFAM" id="SSF52743">
    <property type="entry name" value="Subtilisin-like"/>
    <property type="match status" value="1"/>
</dbReference>
<feature type="domain" description="Peptidase S8/S53" evidence="8">
    <location>
        <begin position="147"/>
        <end position="437"/>
    </location>
</feature>
<feature type="active site" description="Charge relay system" evidence="5">
    <location>
        <position position="389"/>
    </location>
</feature>
<evidence type="ECO:0000259" key="8">
    <source>
        <dbReference type="Pfam" id="PF00082"/>
    </source>
</evidence>
<evidence type="ECO:0000256" key="1">
    <source>
        <dbReference type="ARBA" id="ARBA00011073"/>
    </source>
</evidence>
<dbReference type="GO" id="GO:0006508">
    <property type="term" value="P:proteolysis"/>
    <property type="evidence" value="ECO:0007669"/>
    <property type="project" value="UniProtKB-KW"/>
</dbReference>
<evidence type="ECO:0000256" key="3">
    <source>
        <dbReference type="ARBA" id="ARBA00022801"/>
    </source>
</evidence>
<dbReference type="InterPro" id="IPR015500">
    <property type="entry name" value="Peptidase_S8_subtilisin-rel"/>
</dbReference>
<protein>
    <submittedName>
        <fullName evidence="9">S8 family serine peptidase</fullName>
    </submittedName>
</protein>
<keyword evidence="7" id="KW-0732">Signal</keyword>